<evidence type="ECO:0000313" key="3">
    <source>
        <dbReference type="EMBL" id="OWK42023.1"/>
    </source>
</evidence>
<evidence type="ECO:0000256" key="1">
    <source>
        <dbReference type="ARBA" id="ARBA00038115"/>
    </source>
</evidence>
<dbReference type="SUPFAM" id="SSF53474">
    <property type="entry name" value="alpha/beta-Hydrolases"/>
    <property type="match status" value="1"/>
</dbReference>
<dbReference type="PANTHER" id="PTHR22946:SF12">
    <property type="entry name" value="CONIDIAL PIGMENT BIOSYNTHESIS PROTEIN AYG1 (AFU_ORTHOLOGUE AFUA_2G17550)"/>
    <property type="match status" value="1"/>
</dbReference>
<protein>
    <recommendedName>
        <fullName evidence="2">AB hydrolase-1 domain-containing protein</fullName>
    </recommendedName>
</protein>
<dbReference type="InterPro" id="IPR050261">
    <property type="entry name" value="FrsA_esterase"/>
</dbReference>
<dbReference type="Pfam" id="PF12697">
    <property type="entry name" value="Abhydrolase_6"/>
    <property type="match status" value="1"/>
</dbReference>
<dbReference type="RefSeq" id="WP_088255241.1">
    <property type="nucleotide sequence ID" value="NZ_NIDE01000005.1"/>
</dbReference>
<dbReference type="PANTHER" id="PTHR22946">
    <property type="entry name" value="DIENELACTONE HYDROLASE DOMAIN-CONTAINING PROTEIN-RELATED"/>
    <property type="match status" value="1"/>
</dbReference>
<organism evidence="3 4">
    <name type="scientific">Fimbriiglobus ruber</name>
    <dbReference type="NCBI Taxonomy" id="1908690"/>
    <lineage>
        <taxon>Bacteria</taxon>
        <taxon>Pseudomonadati</taxon>
        <taxon>Planctomycetota</taxon>
        <taxon>Planctomycetia</taxon>
        <taxon>Gemmatales</taxon>
        <taxon>Gemmataceae</taxon>
        <taxon>Fimbriiglobus</taxon>
    </lineage>
</organism>
<dbReference type="Gene3D" id="3.40.50.1820">
    <property type="entry name" value="alpha/beta hydrolase"/>
    <property type="match status" value="1"/>
</dbReference>
<proteinExistence type="inferred from homology"/>
<dbReference type="EMBL" id="NIDE01000005">
    <property type="protein sequence ID" value="OWK42023.1"/>
    <property type="molecule type" value="Genomic_DNA"/>
</dbReference>
<keyword evidence="4" id="KW-1185">Reference proteome</keyword>
<evidence type="ECO:0000313" key="4">
    <source>
        <dbReference type="Proteomes" id="UP000214646"/>
    </source>
</evidence>
<comment type="caution">
    <text evidence="3">The sequence shown here is derived from an EMBL/GenBank/DDBJ whole genome shotgun (WGS) entry which is preliminary data.</text>
</comment>
<dbReference type="AlphaFoldDB" id="A0A225DM03"/>
<dbReference type="InterPro" id="IPR029058">
    <property type="entry name" value="AB_hydrolase_fold"/>
</dbReference>
<accession>A0A225DM03</accession>
<dbReference type="Gene3D" id="1.20.1440.110">
    <property type="entry name" value="acylaminoacyl peptidase"/>
    <property type="match status" value="1"/>
</dbReference>
<comment type="similarity">
    <text evidence="1">Belongs to the AB hydrolase superfamily. FUS2 hydrolase family.</text>
</comment>
<dbReference type="Proteomes" id="UP000214646">
    <property type="component" value="Unassembled WGS sequence"/>
</dbReference>
<reference evidence="4" key="1">
    <citation type="submission" date="2017-06" db="EMBL/GenBank/DDBJ databases">
        <title>Genome analysis of Fimbriiglobus ruber SP5, the first member of the order Planctomycetales with confirmed chitinolytic capability.</title>
        <authorList>
            <person name="Ravin N.V."/>
            <person name="Rakitin A.L."/>
            <person name="Ivanova A.A."/>
            <person name="Beletsky A.V."/>
            <person name="Kulichevskaya I.S."/>
            <person name="Mardanov A.V."/>
            <person name="Dedysh S.N."/>
        </authorList>
    </citation>
    <scope>NUCLEOTIDE SEQUENCE [LARGE SCALE GENOMIC DNA]</scope>
    <source>
        <strain evidence="4">SP5</strain>
    </source>
</reference>
<evidence type="ECO:0000259" key="2">
    <source>
        <dbReference type="Pfam" id="PF12697"/>
    </source>
</evidence>
<dbReference type="InterPro" id="IPR000073">
    <property type="entry name" value="AB_hydrolase_1"/>
</dbReference>
<dbReference type="OrthoDB" id="9805123at2"/>
<sequence>MKIQFNDAAFSFQLLRVLGSAASRQADVGEALATAQRIREGDFESWATEWSRTAARVEAIAETCVKAGRRVSAGEAYLRATNYFRAAEFFLHGTPSDPRVQELSGRSGWCFREGLRLCEIPHQFVDIPYEGTTLPGIFYPASGDRRPTLIAQTGFDGTIDGLMHWALAATRRGWHCLTFEGPGQGRVIRTQNLPFRPDWEHVISPVVDALVARPDVDASRVVLLGVSFGGYLAPRAAAFEKRLAACIANGGVLDFSGSRLPPGMTREQFATAVREHPDRVNTGMRKLAESNTAARWSQENGMYTFHASSPANWVGKLLDYDLTPVVEQITCPMLVIDVEHEDNFPGEARKLYDALSCPKTWLFFSEEEGAGDHCQTGSPTLAQQRIFDWIEETVDS</sequence>
<name>A0A225DM03_9BACT</name>
<gene>
    <name evidence="3" type="ORF">FRUB_04101</name>
</gene>
<feature type="domain" description="AB hydrolase-1" evidence="2">
    <location>
        <begin position="167"/>
        <end position="336"/>
    </location>
</feature>